<feature type="region of interest" description="Disordered" evidence="1">
    <location>
        <begin position="16"/>
        <end position="133"/>
    </location>
</feature>
<accession>A0A8K0EPQ9</accession>
<dbReference type="Proteomes" id="UP000838412">
    <property type="component" value="Chromosome 4"/>
</dbReference>
<evidence type="ECO:0000313" key="2">
    <source>
        <dbReference type="EMBL" id="CAH1264060.1"/>
    </source>
</evidence>
<keyword evidence="3" id="KW-1185">Reference proteome</keyword>
<proteinExistence type="predicted"/>
<name>A0A8K0EPQ9_BRALA</name>
<evidence type="ECO:0000256" key="1">
    <source>
        <dbReference type="SAM" id="MobiDB-lite"/>
    </source>
</evidence>
<organism evidence="2 3">
    <name type="scientific">Branchiostoma lanceolatum</name>
    <name type="common">Common lancelet</name>
    <name type="synonym">Amphioxus lanceolatum</name>
    <dbReference type="NCBI Taxonomy" id="7740"/>
    <lineage>
        <taxon>Eukaryota</taxon>
        <taxon>Metazoa</taxon>
        <taxon>Chordata</taxon>
        <taxon>Cephalochordata</taxon>
        <taxon>Leptocardii</taxon>
        <taxon>Amphioxiformes</taxon>
        <taxon>Branchiostomatidae</taxon>
        <taxon>Branchiostoma</taxon>
    </lineage>
</organism>
<evidence type="ECO:0000313" key="3">
    <source>
        <dbReference type="Proteomes" id="UP000838412"/>
    </source>
</evidence>
<dbReference type="AlphaFoldDB" id="A0A8K0EPQ9"/>
<dbReference type="EMBL" id="OV696689">
    <property type="protein sequence ID" value="CAH1264060.1"/>
    <property type="molecule type" value="Genomic_DNA"/>
</dbReference>
<reference evidence="2" key="1">
    <citation type="submission" date="2022-01" db="EMBL/GenBank/DDBJ databases">
        <authorList>
            <person name="Braso-Vives M."/>
        </authorList>
    </citation>
    <scope>NUCLEOTIDE SEQUENCE</scope>
</reference>
<gene>
    <name evidence="2" type="primary">Hypp2836</name>
    <name evidence="2" type="ORF">BLAG_LOCUS18554</name>
</gene>
<feature type="compositionally biased region" description="Polar residues" evidence="1">
    <location>
        <begin position="99"/>
        <end position="110"/>
    </location>
</feature>
<feature type="compositionally biased region" description="Low complexity" evidence="1">
    <location>
        <begin position="111"/>
        <end position="126"/>
    </location>
</feature>
<protein>
    <submittedName>
        <fullName evidence="2">Hypp2836 protein</fullName>
    </submittedName>
</protein>
<feature type="compositionally biased region" description="Polar residues" evidence="1">
    <location>
        <begin position="72"/>
        <end position="90"/>
    </location>
</feature>
<sequence>MAVEIFRDWLRKVDRETERRQISYCAGPVPSQRTRPLPAPRTPRHRPAEAGPTPDGNLASRTNQDQRWYFSTPVTPSPTRAISSHLSDSSAPDFPLLSGRSSFGVTSPPESTLTPITSPASSPISPVQIRQKI</sequence>